<dbReference type="Ensembl" id="ENSPFOT00000020461.2">
    <property type="protein sequence ID" value="ENSPFOP00000020437.2"/>
    <property type="gene ID" value="ENSPFOG00000020311.2"/>
</dbReference>
<dbReference type="Pfam" id="PF00001">
    <property type="entry name" value="7tm_1"/>
    <property type="match status" value="1"/>
</dbReference>
<feature type="transmembrane region" description="Helical" evidence="9">
    <location>
        <begin position="176"/>
        <end position="200"/>
    </location>
</feature>
<accession>A0A087YQY4</accession>
<evidence type="ECO:0000313" key="11">
    <source>
        <dbReference type="Ensembl" id="ENSPFOP00000020437.2"/>
    </source>
</evidence>
<reference evidence="11" key="3">
    <citation type="submission" date="2025-09" db="UniProtKB">
        <authorList>
            <consortium name="Ensembl"/>
        </authorList>
    </citation>
    <scope>IDENTIFICATION</scope>
</reference>
<dbReference type="AlphaFoldDB" id="A0A087YQY4"/>
<feature type="domain" description="G-protein coupled receptors family 1 profile" evidence="10">
    <location>
        <begin position="156"/>
        <end position="410"/>
    </location>
</feature>
<keyword evidence="6 9" id="KW-0472">Membrane</keyword>
<keyword evidence="8" id="KW-0807">Transducer</keyword>
<dbReference type="RefSeq" id="XP_007546758.1">
    <property type="nucleotide sequence ID" value="XM_007546696.2"/>
</dbReference>
<dbReference type="InterPro" id="IPR000276">
    <property type="entry name" value="GPCR_Rhodpsn"/>
</dbReference>
<dbReference type="GeneTree" id="ENSGT01030000234518"/>
<keyword evidence="2" id="KW-1003">Cell membrane</keyword>
<dbReference type="OrthoDB" id="8826105at2759"/>
<dbReference type="PRINTS" id="PR00237">
    <property type="entry name" value="GPCRRHODOPSN"/>
</dbReference>
<evidence type="ECO:0000256" key="6">
    <source>
        <dbReference type="ARBA" id="ARBA00023136"/>
    </source>
</evidence>
<keyword evidence="4 9" id="KW-1133">Transmembrane helix</keyword>
<dbReference type="Gene3D" id="1.20.1070.10">
    <property type="entry name" value="Rhodopsin 7-helix transmembrane proteins"/>
    <property type="match status" value="1"/>
</dbReference>
<dbReference type="PROSITE" id="PS50262">
    <property type="entry name" value="G_PROTEIN_RECEP_F1_2"/>
    <property type="match status" value="1"/>
</dbReference>
<protein>
    <submittedName>
        <fullName evidence="11">P2Y purinoceptor 1-like</fullName>
    </submittedName>
</protein>
<keyword evidence="3 9" id="KW-0812">Transmembrane</keyword>
<evidence type="ECO:0000256" key="4">
    <source>
        <dbReference type="ARBA" id="ARBA00022989"/>
    </source>
</evidence>
<reference evidence="11" key="2">
    <citation type="submission" date="2025-08" db="UniProtKB">
        <authorList>
            <consortium name="Ensembl"/>
        </authorList>
    </citation>
    <scope>IDENTIFICATION</scope>
</reference>
<feature type="transmembrane region" description="Helical" evidence="9">
    <location>
        <begin position="347"/>
        <end position="374"/>
    </location>
</feature>
<dbReference type="PRINTS" id="PR01157">
    <property type="entry name" value="P2YPURNOCPTR"/>
</dbReference>
<evidence type="ECO:0000259" key="10">
    <source>
        <dbReference type="PROSITE" id="PS50262"/>
    </source>
</evidence>
<proteinExistence type="predicted"/>
<dbReference type="EMBL" id="AYCK01002257">
    <property type="status" value="NOT_ANNOTATED_CDS"/>
    <property type="molecule type" value="Genomic_DNA"/>
</dbReference>
<organism evidence="11 12">
    <name type="scientific">Poecilia formosa</name>
    <name type="common">Amazon molly</name>
    <name type="synonym">Limia formosa</name>
    <dbReference type="NCBI Taxonomy" id="48698"/>
    <lineage>
        <taxon>Eukaryota</taxon>
        <taxon>Metazoa</taxon>
        <taxon>Chordata</taxon>
        <taxon>Craniata</taxon>
        <taxon>Vertebrata</taxon>
        <taxon>Euteleostomi</taxon>
        <taxon>Actinopterygii</taxon>
        <taxon>Neopterygii</taxon>
        <taxon>Teleostei</taxon>
        <taxon>Neoteleostei</taxon>
        <taxon>Acanthomorphata</taxon>
        <taxon>Ovalentaria</taxon>
        <taxon>Atherinomorphae</taxon>
        <taxon>Cyprinodontiformes</taxon>
        <taxon>Poeciliidae</taxon>
        <taxon>Poeciliinae</taxon>
        <taxon>Poecilia</taxon>
    </lineage>
</organism>
<feature type="transmembrane region" description="Helical" evidence="9">
    <location>
        <begin position="221"/>
        <end position="240"/>
    </location>
</feature>
<feature type="transmembrane region" description="Helical" evidence="9">
    <location>
        <begin position="142"/>
        <end position="164"/>
    </location>
</feature>
<evidence type="ECO:0000256" key="5">
    <source>
        <dbReference type="ARBA" id="ARBA00023040"/>
    </source>
</evidence>
<comment type="subcellular location">
    <subcellularLocation>
        <location evidence="1">Cell membrane</location>
        <topology evidence="1">Multi-pass membrane protein</topology>
    </subcellularLocation>
</comment>
<dbReference type="PANTHER" id="PTHR24231:SF38">
    <property type="entry name" value="G-PROTEIN COUPLED RECEPTORS FAMILY 1 PROFILE DOMAIN-CONTAINING PROTEIN"/>
    <property type="match status" value="1"/>
</dbReference>
<dbReference type="GeneID" id="103134444"/>
<keyword evidence="7" id="KW-0675">Receptor</keyword>
<reference evidence="12" key="1">
    <citation type="submission" date="2013-10" db="EMBL/GenBank/DDBJ databases">
        <authorList>
            <person name="Schartl M."/>
            <person name="Warren W."/>
        </authorList>
    </citation>
    <scope>NUCLEOTIDE SEQUENCE [LARGE SCALE GENOMIC DNA]</scope>
    <source>
        <strain evidence="12">female</strain>
    </source>
</reference>
<dbReference type="PANTHER" id="PTHR24231">
    <property type="entry name" value="PURINOCEPTOR-RELATED G-PROTEIN COUPLED RECEPTOR"/>
    <property type="match status" value="1"/>
</dbReference>
<name>A0A087YQY4_POEFO</name>
<keyword evidence="12" id="KW-1185">Reference proteome</keyword>
<dbReference type="eggNOG" id="ENOG502R7UF">
    <property type="taxonomic scope" value="Eukaryota"/>
</dbReference>
<evidence type="ECO:0000256" key="3">
    <source>
        <dbReference type="ARBA" id="ARBA00022692"/>
    </source>
</evidence>
<evidence type="ECO:0000313" key="12">
    <source>
        <dbReference type="Proteomes" id="UP000028760"/>
    </source>
</evidence>
<evidence type="ECO:0000256" key="9">
    <source>
        <dbReference type="SAM" id="Phobius"/>
    </source>
</evidence>
<dbReference type="GO" id="GO:0004930">
    <property type="term" value="F:G protein-coupled receptor activity"/>
    <property type="evidence" value="ECO:0007669"/>
    <property type="project" value="UniProtKB-KW"/>
</dbReference>
<dbReference type="SUPFAM" id="SSF81321">
    <property type="entry name" value="Family A G protein-coupled receptor-like"/>
    <property type="match status" value="1"/>
</dbReference>
<evidence type="ECO:0000256" key="8">
    <source>
        <dbReference type="ARBA" id="ARBA00023224"/>
    </source>
</evidence>
<dbReference type="GO" id="GO:0005886">
    <property type="term" value="C:plasma membrane"/>
    <property type="evidence" value="ECO:0007669"/>
    <property type="project" value="UniProtKB-SubCell"/>
</dbReference>
<dbReference type="KEGG" id="pfor:103134444"/>
<dbReference type="Proteomes" id="UP000028760">
    <property type="component" value="Unassembled WGS sequence"/>
</dbReference>
<feature type="transmembrane region" description="Helical" evidence="9">
    <location>
        <begin position="301"/>
        <end position="327"/>
    </location>
</feature>
<dbReference type="InterPro" id="IPR017452">
    <property type="entry name" value="GPCR_Rhodpsn_7TM"/>
</dbReference>
<evidence type="ECO:0000256" key="7">
    <source>
        <dbReference type="ARBA" id="ARBA00023170"/>
    </source>
</evidence>
<sequence length="445" mass="50721">MRRRGRMCQILKDKRRLGNTVNNKRLSVSRKAVVGVSCEKTFFSLRTRLLHLLLVARKLHLLVFAHKYTFRFQRNDDRDQTQKECKMLSLAVVNGCYAPACLPSALFHQSLKYKEVEILQLLNQSTEICWHFKNDLWYRYTLLLLCTFTLPAGMLGNVAVLLSFTCLGKSFKPSHVFLLNLALCDSAWLLTLSLTVYFRFQISNLDSLQIFGKIKRISFDVNIYGSIVFIGLISFDRYVGTVHPISSLRWWNVGKAKICSALTWLGLLLGITPDLFVATCENSDTCTSRVHSLFPPFKMLLIIRTTLCFLLPFSAMLAFSTMTICVLRRRSRGRRNKELQRASRKPLQLVAAAILVSAASFVPYHILAVALTFMPARGLVKPSDSSCLCAAVELCEALCGFSSCLDPVLYILACEQFKRKMQTFKREQYRRLCCKEGRRVGVIDE</sequence>
<keyword evidence="5" id="KW-0297">G-protein coupled receptor</keyword>
<evidence type="ECO:0000256" key="1">
    <source>
        <dbReference type="ARBA" id="ARBA00004651"/>
    </source>
</evidence>
<evidence type="ECO:0000256" key="2">
    <source>
        <dbReference type="ARBA" id="ARBA00022475"/>
    </source>
</evidence>